<dbReference type="GO" id="GO:0005783">
    <property type="term" value="C:endoplasmic reticulum"/>
    <property type="evidence" value="ECO:0007669"/>
    <property type="project" value="UniProtKB-SubCell"/>
</dbReference>
<evidence type="ECO:0000256" key="1">
    <source>
        <dbReference type="ARBA" id="ARBA00004173"/>
    </source>
</evidence>
<dbReference type="PANTHER" id="PTHR48182:SF2">
    <property type="entry name" value="PROTEIN SERAC1"/>
    <property type="match status" value="1"/>
</dbReference>
<feature type="signal peptide" evidence="8">
    <location>
        <begin position="1"/>
        <end position="18"/>
    </location>
</feature>
<evidence type="ECO:0000256" key="2">
    <source>
        <dbReference type="ARBA" id="ARBA00004240"/>
    </source>
</evidence>
<name>A0A9P9L520_FUSSL</name>
<protein>
    <recommendedName>
        <fullName evidence="9">DUF676 domain-containing protein</fullName>
    </recommendedName>
</protein>
<organism evidence="10 11">
    <name type="scientific">Fusarium solani</name>
    <name type="common">Filamentous fungus</name>
    <dbReference type="NCBI Taxonomy" id="169388"/>
    <lineage>
        <taxon>Eukaryota</taxon>
        <taxon>Fungi</taxon>
        <taxon>Dikarya</taxon>
        <taxon>Ascomycota</taxon>
        <taxon>Pezizomycotina</taxon>
        <taxon>Sordariomycetes</taxon>
        <taxon>Hypocreomycetidae</taxon>
        <taxon>Hypocreales</taxon>
        <taxon>Nectriaceae</taxon>
        <taxon>Fusarium</taxon>
        <taxon>Fusarium solani species complex</taxon>
    </lineage>
</organism>
<evidence type="ECO:0000313" key="10">
    <source>
        <dbReference type="EMBL" id="KAH7274950.1"/>
    </source>
</evidence>
<dbReference type="Pfam" id="PF05057">
    <property type="entry name" value="DUF676"/>
    <property type="match status" value="1"/>
</dbReference>
<evidence type="ECO:0000259" key="9">
    <source>
        <dbReference type="Pfam" id="PF05057"/>
    </source>
</evidence>
<evidence type="ECO:0000313" key="11">
    <source>
        <dbReference type="Proteomes" id="UP000736672"/>
    </source>
</evidence>
<gene>
    <name evidence="10" type="ORF">B0J15DRAFT_2020</name>
</gene>
<dbReference type="AlphaFoldDB" id="A0A9P9L520"/>
<dbReference type="GO" id="GO:0016020">
    <property type="term" value="C:membrane"/>
    <property type="evidence" value="ECO:0007669"/>
    <property type="project" value="UniProtKB-SubCell"/>
</dbReference>
<sequence length="203" mass="22538">MATRVAMLISSFCMVSMATHKTLGPMTPSFSGPGSLKPRSRMPVSCFGYNADVTSSFADNLISIGGIGRMLLSDLVMERQEEEERERPIIFMGHSLGGLVIKQTVLLASKELHSQESDKRLIYTSTRGLFFFRTPHLGSRAGDATPVTVLTAVAKAAFVRVPPKPDSALKLHSDELNDLTDDFRRTSLWLNQKLIIYSYYKSF</sequence>
<dbReference type="SUPFAM" id="SSF53474">
    <property type="entry name" value="alpha/beta-Hydrolases"/>
    <property type="match status" value="1"/>
</dbReference>
<accession>A0A9P9L520</accession>
<keyword evidence="7" id="KW-0472">Membrane</keyword>
<dbReference type="GO" id="GO:0005739">
    <property type="term" value="C:mitochondrion"/>
    <property type="evidence" value="ECO:0007669"/>
    <property type="project" value="UniProtKB-SubCell"/>
</dbReference>
<comment type="subcellular location">
    <subcellularLocation>
        <location evidence="2">Endoplasmic reticulum</location>
    </subcellularLocation>
    <subcellularLocation>
        <location evidence="3">Membrane</location>
    </subcellularLocation>
    <subcellularLocation>
        <location evidence="1">Mitochondrion</location>
    </subcellularLocation>
</comment>
<dbReference type="InterPro" id="IPR029058">
    <property type="entry name" value="AB_hydrolase_fold"/>
</dbReference>
<evidence type="ECO:0000256" key="7">
    <source>
        <dbReference type="ARBA" id="ARBA00023136"/>
    </source>
</evidence>
<evidence type="ECO:0000256" key="3">
    <source>
        <dbReference type="ARBA" id="ARBA00004370"/>
    </source>
</evidence>
<keyword evidence="5" id="KW-0256">Endoplasmic reticulum</keyword>
<keyword evidence="6" id="KW-0496">Mitochondrion</keyword>
<dbReference type="OrthoDB" id="5086500at2759"/>
<dbReference type="Gene3D" id="3.40.50.1820">
    <property type="entry name" value="alpha/beta hydrolase"/>
    <property type="match status" value="1"/>
</dbReference>
<dbReference type="InterPro" id="IPR052374">
    <property type="entry name" value="SERAC1"/>
</dbReference>
<comment type="similarity">
    <text evidence="4">Belongs to the putative lipase ROG1 family.</text>
</comment>
<keyword evidence="11" id="KW-1185">Reference proteome</keyword>
<evidence type="ECO:0000256" key="8">
    <source>
        <dbReference type="SAM" id="SignalP"/>
    </source>
</evidence>
<feature type="domain" description="DUF676" evidence="9">
    <location>
        <begin position="67"/>
        <end position="145"/>
    </location>
</feature>
<proteinExistence type="inferred from homology"/>
<feature type="chain" id="PRO_5040123939" description="DUF676 domain-containing protein" evidence="8">
    <location>
        <begin position="19"/>
        <end position="203"/>
    </location>
</feature>
<evidence type="ECO:0000256" key="6">
    <source>
        <dbReference type="ARBA" id="ARBA00023128"/>
    </source>
</evidence>
<evidence type="ECO:0000256" key="5">
    <source>
        <dbReference type="ARBA" id="ARBA00022824"/>
    </source>
</evidence>
<dbReference type="PANTHER" id="PTHR48182">
    <property type="entry name" value="PROTEIN SERAC1"/>
    <property type="match status" value="1"/>
</dbReference>
<dbReference type="Proteomes" id="UP000736672">
    <property type="component" value="Unassembled WGS sequence"/>
</dbReference>
<dbReference type="InterPro" id="IPR007751">
    <property type="entry name" value="DUF676_lipase-like"/>
</dbReference>
<keyword evidence="8" id="KW-0732">Signal</keyword>
<evidence type="ECO:0000256" key="4">
    <source>
        <dbReference type="ARBA" id="ARBA00007920"/>
    </source>
</evidence>
<reference evidence="10" key="1">
    <citation type="journal article" date="2021" name="Nat. Commun.">
        <title>Genetic determinants of endophytism in the Arabidopsis root mycobiome.</title>
        <authorList>
            <person name="Mesny F."/>
            <person name="Miyauchi S."/>
            <person name="Thiergart T."/>
            <person name="Pickel B."/>
            <person name="Atanasova L."/>
            <person name="Karlsson M."/>
            <person name="Huettel B."/>
            <person name="Barry K.W."/>
            <person name="Haridas S."/>
            <person name="Chen C."/>
            <person name="Bauer D."/>
            <person name="Andreopoulos W."/>
            <person name="Pangilinan J."/>
            <person name="LaButti K."/>
            <person name="Riley R."/>
            <person name="Lipzen A."/>
            <person name="Clum A."/>
            <person name="Drula E."/>
            <person name="Henrissat B."/>
            <person name="Kohler A."/>
            <person name="Grigoriev I.V."/>
            <person name="Martin F.M."/>
            <person name="Hacquard S."/>
        </authorList>
    </citation>
    <scope>NUCLEOTIDE SEQUENCE</scope>
    <source>
        <strain evidence="10">FSSC 5 MPI-SDFR-AT-0091</strain>
    </source>
</reference>
<dbReference type="EMBL" id="JAGTJS010000001">
    <property type="protein sequence ID" value="KAH7274950.1"/>
    <property type="molecule type" value="Genomic_DNA"/>
</dbReference>
<comment type="caution">
    <text evidence="10">The sequence shown here is derived from an EMBL/GenBank/DDBJ whole genome shotgun (WGS) entry which is preliminary data.</text>
</comment>